<gene>
    <name evidence="1" type="ORF">PENTCL1PPCAC_11088</name>
</gene>
<proteinExistence type="predicted"/>
<name>A0AAV5T3Z9_9BILA</name>
<evidence type="ECO:0000313" key="1">
    <source>
        <dbReference type="EMBL" id="GMS88913.1"/>
    </source>
</evidence>
<dbReference type="Proteomes" id="UP001432027">
    <property type="component" value="Unassembled WGS sequence"/>
</dbReference>
<reference evidence="1" key="1">
    <citation type="submission" date="2023-10" db="EMBL/GenBank/DDBJ databases">
        <title>Genome assembly of Pristionchus species.</title>
        <authorList>
            <person name="Yoshida K."/>
            <person name="Sommer R.J."/>
        </authorList>
    </citation>
    <scope>NUCLEOTIDE SEQUENCE</scope>
    <source>
        <strain evidence="1">RS0144</strain>
    </source>
</reference>
<dbReference type="EMBL" id="BTSX01000003">
    <property type="protein sequence ID" value="GMS88913.1"/>
    <property type="molecule type" value="Genomic_DNA"/>
</dbReference>
<protein>
    <submittedName>
        <fullName evidence="1">Uncharacterized protein</fullName>
    </submittedName>
</protein>
<dbReference type="AlphaFoldDB" id="A0AAV5T3Z9"/>
<comment type="caution">
    <text evidence="1">The sequence shown here is derived from an EMBL/GenBank/DDBJ whole genome shotgun (WGS) entry which is preliminary data.</text>
</comment>
<sequence>QEVEKGARVNPVMPPKSGVLFWPKLKLALDAFNIETFDCSNKPPPEAVVEPKRDVPIEALLVRNWPNKSVPAGLAALGEGDSGRIVRNVTAQLGRFPEIQDASD</sequence>
<evidence type="ECO:0000313" key="2">
    <source>
        <dbReference type="Proteomes" id="UP001432027"/>
    </source>
</evidence>
<feature type="non-terminal residue" evidence="1">
    <location>
        <position position="1"/>
    </location>
</feature>
<accession>A0AAV5T3Z9</accession>
<keyword evidence="2" id="KW-1185">Reference proteome</keyword>
<organism evidence="1 2">
    <name type="scientific">Pristionchus entomophagus</name>
    <dbReference type="NCBI Taxonomy" id="358040"/>
    <lineage>
        <taxon>Eukaryota</taxon>
        <taxon>Metazoa</taxon>
        <taxon>Ecdysozoa</taxon>
        <taxon>Nematoda</taxon>
        <taxon>Chromadorea</taxon>
        <taxon>Rhabditida</taxon>
        <taxon>Rhabditina</taxon>
        <taxon>Diplogasteromorpha</taxon>
        <taxon>Diplogasteroidea</taxon>
        <taxon>Neodiplogasteridae</taxon>
        <taxon>Pristionchus</taxon>
    </lineage>
</organism>